<reference evidence="3" key="1">
    <citation type="journal article" date="2016" name="Nature">
        <title>Genome evolution in the allotetraploid frog Xenopus laevis.</title>
        <authorList>
            <person name="Session A.M."/>
            <person name="Uno Y."/>
            <person name="Kwon T."/>
            <person name="Chapman J.A."/>
            <person name="Toyoda A."/>
            <person name="Takahashi S."/>
            <person name="Fukui A."/>
            <person name="Hikosaka A."/>
            <person name="Suzuki A."/>
            <person name="Kondo M."/>
            <person name="van Heeringen S.J."/>
            <person name="Quigley I."/>
            <person name="Heinz S."/>
            <person name="Ogino H."/>
            <person name="Ochi H."/>
            <person name="Hellsten U."/>
            <person name="Lyons J.B."/>
            <person name="Simakov O."/>
            <person name="Putnam N."/>
            <person name="Stites J."/>
            <person name="Kuroki Y."/>
            <person name="Tanaka T."/>
            <person name="Michiue T."/>
            <person name="Watanabe M."/>
            <person name="Bogdanovic O."/>
            <person name="Lister R."/>
            <person name="Georgiou G."/>
            <person name="Paranjpe S.S."/>
            <person name="van Kruijsbergen I."/>
            <person name="Shu S."/>
            <person name="Carlson J."/>
            <person name="Kinoshita T."/>
            <person name="Ohta Y."/>
            <person name="Mawaribuchi S."/>
            <person name="Jenkins J."/>
            <person name="Grimwood J."/>
            <person name="Schmutz J."/>
            <person name="Mitros T."/>
            <person name="Mozaffari S.V."/>
            <person name="Suzuki Y."/>
            <person name="Haramoto Y."/>
            <person name="Yamamoto T.S."/>
            <person name="Takagi C."/>
            <person name="Heald R."/>
            <person name="Miller K."/>
            <person name="Haudenschild C."/>
            <person name="Kitzman J."/>
            <person name="Nakayama T."/>
            <person name="Izutsu Y."/>
            <person name="Robert J."/>
            <person name="Fortriede J."/>
            <person name="Burns K."/>
            <person name="Lotay V."/>
            <person name="Karimi K."/>
            <person name="Yasuoka Y."/>
            <person name="Dichmann D.S."/>
            <person name="Flajnik M.F."/>
            <person name="Houston D.W."/>
            <person name="Shendure J."/>
            <person name="DuPasquier L."/>
            <person name="Vize P.D."/>
            <person name="Zorn A.M."/>
            <person name="Ito M."/>
            <person name="Marcotte E.M."/>
            <person name="Wallingford J.B."/>
            <person name="Ito Y."/>
            <person name="Asashima M."/>
            <person name="Ueno N."/>
            <person name="Matsuda Y."/>
            <person name="Veenstra G.J."/>
            <person name="Fujiyama A."/>
            <person name="Harland R.M."/>
            <person name="Taira M."/>
            <person name="Rokhsar D.S."/>
        </authorList>
    </citation>
    <scope>NUCLEOTIDE SEQUENCE [LARGE SCALE GENOMIC DNA]</scope>
    <source>
        <strain evidence="3">J</strain>
    </source>
</reference>
<dbReference type="EMBL" id="CM004481">
    <property type="protein sequence ID" value="OCT65574.1"/>
    <property type="molecule type" value="Genomic_DNA"/>
</dbReference>
<keyword evidence="1" id="KW-1133">Transmembrane helix</keyword>
<dbReference type="Proteomes" id="UP000694892">
    <property type="component" value="Chromosome 8S"/>
</dbReference>
<evidence type="ECO:0000256" key="1">
    <source>
        <dbReference type="SAM" id="Phobius"/>
    </source>
</evidence>
<accession>A0A974C2Y2</accession>
<keyword evidence="1" id="KW-0812">Transmembrane</keyword>
<sequence>MWIIKLVRALMKACFRFYWPQSLITRVIVGKVDNLTALDSCFSPIFYTLVLLVMQPFLVFPGALPFPTKQRIPCSLYISHCLVYHFAFWSLKDRSGILQSTLKYSYFTVDHFLSLPGKLLLTNNKYTQRA</sequence>
<keyword evidence="1" id="KW-0472">Membrane</keyword>
<evidence type="ECO:0000313" key="2">
    <source>
        <dbReference type="EMBL" id="OCT65574.1"/>
    </source>
</evidence>
<evidence type="ECO:0000313" key="3">
    <source>
        <dbReference type="Proteomes" id="UP000694892"/>
    </source>
</evidence>
<feature type="transmembrane region" description="Helical" evidence="1">
    <location>
        <begin position="45"/>
        <end position="66"/>
    </location>
</feature>
<name>A0A974C2Y2_XENLA</name>
<proteinExistence type="predicted"/>
<gene>
    <name evidence="2" type="ORF">XELAEV_18041813mg</name>
</gene>
<protein>
    <submittedName>
        <fullName evidence="2">Uncharacterized protein</fullName>
    </submittedName>
</protein>
<dbReference type="AlphaFoldDB" id="A0A974C2Y2"/>
<organism evidence="2 3">
    <name type="scientific">Xenopus laevis</name>
    <name type="common">African clawed frog</name>
    <dbReference type="NCBI Taxonomy" id="8355"/>
    <lineage>
        <taxon>Eukaryota</taxon>
        <taxon>Metazoa</taxon>
        <taxon>Chordata</taxon>
        <taxon>Craniata</taxon>
        <taxon>Vertebrata</taxon>
        <taxon>Euteleostomi</taxon>
        <taxon>Amphibia</taxon>
        <taxon>Batrachia</taxon>
        <taxon>Anura</taxon>
        <taxon>Pipoidea</taxon>
        <taxon>Pipidae</taxon>
        <taxon>Xenopodinae</taxon>
        <taxon>Xenopus</taxon>
        <taxon>Xenopus</taxon>
    </lineage>
</organism>